<dbReference type="AlphaFoldDB" id="A0A0W8FGS5"/>
<name>A0A0W8FGS5_9ZZZZ</name>
<accession>A0A0W8FGS5</accession>
<sequence>MYGIELSGSESLLFQKFIGTKPCGQQAGDTNDETHMKPREGLPAQPMKLTCCPSGYRHT</sequence>
<proteinExistence type="predicted"/>
<evidence type="ECO:0000256" key="1">
    <source>
        <dbReference type="SAM" id="MobiDB-lite"/>
    </source>
</evidence>
<feature type="region of interest" description="Disordered" evidence="1">
    <location>
        <begin position="24"/>
        <end position="48"/>
    </location>
</feature>
<comment type="caution">
    <text evidence="2">The sequence shown here is derived from an EMBL/GenBank/DDBJ whole genome shotgun (WGS) entry which is preliminary data.</text>
</comment>
<organism evidence="2">
    <name type="scientific">hydrocarbon metagenome</name>
    <dbReference type="NCBI Taxonomy" id="938273"/>
    <lineage>
        <taxon>unclassified sequences</taxon>
        <taxon>metagenomes</taxon>
        <taxon>ecological metagenomes</taxon>
    </lineage>
</organism>
<evidence type="ECO:0000313" key="2">
    <source>
        <dbReference type="EMBL" id="KUG20093.1"/>
    </source>
</evidence>
<reference evidence="2" key="1">
    <citation type="journal article" date="2015" name="Proc. Natl. Acad. Sci. U.S.A.">
        <title>Networks of energetic and metabolic interactions define dynamics in microbial communities.</title>
        <authorList>
            <person name="Embree M."/>
            <person name="Liu J.K."/>
            <person name="Al-Bassam M.M."/>
            <person name="Zengler K."/>
        </authorList>
    </citation>
    <scope>NUCLEOTIDE SEQUENCE</scope>
</reference>
<gene>
    <name evidence="2" type="ORF">ASZ90_010195</name>
</gene>
<protein>
    <submittedName>
        <fullName evidence="2">Uncharacterized protein</fullName>
    </submittedName>
</protein>
<dbReference type="EMBL" id="LNQE01001229">
    <property type="protein sequence ID" value="KUG20093.1"/>
    <property type="molecule type" value="Genomic_DNA"/>
</dbReference>